<dbReference type="Proteomes" id="UP001150538">
    <property type="component" value="Unassembled WGS sequence"/>
</dbReference>
<evidence type="ECO:0000313" key="11">
    <source>
        <dbReference type="Proteomes" id="UP001150538"/>
    </source>
</evidence>
<dbReference type="Pfam" id="PF00443">
    <property type="entry name" value="UCH"/>
    <property type="match status" value="1"/>
</dbReference>
<dbReference type="EMBL" id="JANBPU010000018">
    <property type="protein sequence ID" value="KAJ1920033.1"/>
    <property type="molecule type" value="Genomic_DNA"/>
</dbReference>
<sequence>MDALRKKYKPINDESMVYSVDSKGVKKASTNTRDKSSIGEPLEDPSGFRRASQELFSRDKLAPKWSKVRPIGSGLHNLGNTCFLNSVLQCLTYTPCLAEHFLAHSHSRSCRVGDSCIACRLEAHVNQALTGSKGSSAFPPKAIVGRLKSIAKHMRVGNQEDAHEFLRYMIDSVQKNVLYGLDPKLDSRIKETSLIHQILGGYLQSQVLCSKCGHQSNTFDPCLDISLDIQSCSTLEKAFRKFIKPDHLLGSNRYRCEGCKKLVDAAKQMTIYQLPTVLSIQMKRFSSWTGGKINKFVEFPKTLNMKQYVSRNSPESGPFSYDLYAVLVHAGGSARSGHYYAYVKAPNGIWYEMNDSSVTQVSERRVMQASAYLLFYNRTSPAHSRPVDPLKLDTKTIGESLSSSLVDMARNAVKRPLDLKERRRSAPPSIKGSESDNNSSDGDDDDQLIGIPQSKAIQQKLIKSLDTSRLEMGLKADSEVKTESIESSTKSSKKKNKKRKQKASETPEFEKPKTNADEVDTKIDQDSSWVVRDKVDSPTKQTTSKVPVVQWNESNKLKKEKASQKKSGSKHHVFDGRPTITPKEARKSQFKVAVDAWDEVNNNSQTLVIKEARERTIKSLKNKESKDLKRKPDIWDAEYDRGRAKKVKKNKKDHKPQNFKVNPFQVVSEKKQHRKK</sequence>
<keyword evidence="4 7" id="KW-0833">Ubl conjugation pathway</keyword>
<dbReference type="InterPro" id="IPR050164">
    <property type="entry name" value="Peptidase_C19"/>
</dbReference>
<keyword evidence="6 7" id="KW-0788">Thiol protease</keyword>
<dbReference type="InterPro" id="IPR038765">
    <property type="entry name" value="Papain-like_cys_pep_sf"/>
</dbReference>
<feature type="domain" description="USP" evidence="9">
    <location>
        <begin position="73"/>
        <end position="379"/>
    </location>
</feature>
<keyword evidence="5 7" id="KW-0378">Hydrolase</keyword>
<feature type="compositionally biased region" description="Basic and acidic residues" evidence="8">
    <location>
        <begin position="617"/>
        <end position="642"/>
    </location>
</feature>
<evidence type="ECO:0000256" key="7">
    <source>
        <dbReference type="RuleBase" id="RU366025"/>
    </source>
</evidence>
<dbReference type="Gene3D" id="3.90.70.10">
    <property type="entry name" value="Cysteine proteinases"/>
    <property type="match status" value="1"/>
</dbReference>
<dbReference type="FunFam" id="3.90.70.10:FF:000119">
    <property type="entry name" value="Ubiquitin specific peptidase 36"/>
    <property type="match status" value="1"/>
</dbReference>
<dbReference type="SUPFAM" id="SSF54001">
    <property type="entry name" value="Cysteine proteinases"/>
    <property type="match status" value="1"/>
</dbReference>
<name>A0A9W8DRN7_9FUNG</name>
<dbReference type="InterPro" id="IPR018200">
    <property type="entry name" value="USP_CS"/>
</dbReference>
<evidence type="ECO:0000256" key="2">
    <source>
        <dbReference type="ARBA" id="ARBA00009085"/>
    </source>
</evidence>
<proteinExistence type="inferred from homology"/>
<dbReference type="PANTHER" id="PTHR24006">
    <property type="entry name" value="UBIQUITIN CARBOXYL-TERMINAL HYDROLASE"/>
    <property type="match status" value="1"/>
</dbReference>
<gene>
    <name evidence="10" type="ORF">H4219_001562</name>
</gene>
<dbReference type="GO" id="GO:0005634">
    <property type="term" value="C:nucleus"/>
    <property type="evidence" value="ECO:0007669"/>
    <property type="project" value="TreeGrafter"/>
</dbReference>
<evidence type="ECO:0000259" key="9">
    <source>
        <dbReference type="PROSITE" id="PS50235"/>
    </source>
</evidence>
<evidence type="ECO:0000313" key="10">
    <source>
        <dbReference type="EMBL" id="KAJ1920033.1"/>
    </source>
</evidence>
<evidence type="ECO:0000256" key="3">
    <source>
        <dbReference type="ARBA" id="ARBA00022670"/>
    </source>
</evidence>
<evidence type="ECO:0000256" key="8">
    <source>
        <dbReference type="SAM" id="MobiDB-lite"/>
    </source>
</evidence>
<evidence type="ECO:0000256" key="5">
    <source>
        <dbReference type="ARBA" id="ARBA00022801"/>
    </source>
</evidence>
<keyword evidence="11" id="KW-1185">Reference proteome</keyword>
<comment type="catalytic activity">
    <reaction evidence="1 7">
        <text>Thiol-dependent hydrolysis of ester, thioester, amide, peptide and isopeptide bonds formed by the C-terminal Gly of ubiquitin (a 76-residue protein attached to proteins as an intracellular targeting signal).</text>
        <dbReference type="EC" id="3.4.19.12"/>
    </reaction>
</comment>
<dbReference type="InterPro" id="IPR028889">
    <property type="entry name" value="USP"/>
</dbReference>
<feature type="compositionally biased region" description="Basic and acidic residues" evidence="8">
    <location>
        <begin position="502"/>
        <end position="537"/>
    </location>
</feature>
<feature type="region of interest" description="Disordered" evidence="8">
    <location>
        <begin position="617"/>
        <end position="676"/>
    </location>
</feature>
<dbReference type="PROSITE" id="PS50235">
    <property type="entry name" value="USP_3"/>
    <property type="match status" value="1"/>
</dbReference>
<dbReference type="PANTHER" id="PTHR24006:SF758">
    <property type="entry name" value="UBIQUITIN CARBOXYL-TERMINAL HYDROLASE 36"/>
    <property type="match status" value="1"/>
</dbReference>
<dbReference type="AlphaFoldDB" id="A0A9W8DRN7"/>
<feature type="compositionally biased region" description="Basic residues" evidence="8">
    <location>
        <begin position="491"/>
        <end position="501"/>
    </location>
</feature>
<dbReference type="CDD" id="cd02661">
    <property type="entry name" value="Peptidase_C19E"/>
    <property type="match status" value="1"/>
</dbReference>
<dbReference type="EC" id="3.4.19.12" evidence="7"/>
<dbReference type="OrthoDB" id="420187at2759"/>
<evidence type="ECO:0000256" key="4">
    <source>
        <dbReference type="ARBA" id="ARBA00022786"/>
    </source>
</evidence>
<feature type="region of interest" description="Disordered" evidence="8">
    <location>
        <begin position="22"/>
        <end position="47"/>
    </location>
</feature>
<feature type="compositionally biased region" description="Basic residues" evidence="8">
    <location>
        <begin position="643"/>
        <end position="654"/>
    </location>
</feature>
<protein>
    <recommendedName>
        <fullName evidence="7">Ubiquitin carboxyl-terminal hydrolase</fullName>
        <ecNumber evidence="7">3.4.19.12</ecNumber>
    </recommendedName>
</protein>
<evidence type="ECO:0000256" key="6">
    <source>
        <dbReference type="ARBA" id="ARBA00022807"/>
    </source>
</evidence>
<accession>A0A9W8DRN7</accession>
<dbReference type="GO" id="GO:0004843">
    <property type="term" value="F:cysteine-type deubiquitinase activity"/>
    <property type="evidence" value="ECO:0007669"/>
    <property type="project" value="UniProtKB-UniRule"/>
</dbReference>
<dbReference type="PROSITE" id="PS00972">
    <property type="entry name" value="USP_1"/>
    <property type="match status" value="1"/>
</dbReference>
<comment type="caution">
    <text evidence="10">The sequence shown here is derived from an EMBL/GenBank/DDBJ whole genome shotgun (WGS) entry which is preliminary data.</text>
</comment>
<evidence type="ECO:0000256" key="1">
    <source>
        <dbReference type="ARBA" id="ARBA00000707"/>
    </source>
</evidence>
<dbReference type="InterPro" id="IPR001394">
    <property type="entry name" value="Peptidase_C19_UCH"/>
</dbReference>
<feature type="region of interest" description="Disordered" evidence="8">
    <location>
        <begin position="477"/>
        <end position="586"/>
    </location>
</feature>
<comment type="similarity">
    <text evidence="2 7">Belongs to the peptidase C19 family.</text>
</comment>
<organism evidence="10 11">
    <name type="scientific">Mycoemilia scoparia</name>
    <dbReference type="NCBI Taxonomy" id="417184"/>
    <lineage>
        <taxon>Eukaryota</taxon>
        <taxon>Fungi</taxon>
        <taxon>Fungi incertae sedis</taxon>
        <taxon>Zoopagomycota</taxon>
        <taxon>Kickxellomycotina</taxon>
        <taxon>Kickxellomycetes</taxon>
        <taxon>Kickxellales</taxon>
        <taxon>Kickxellaceae</taxon>
        <taxon>Mycoemilia</taxon>
    </lineage>
</organism>
<dbReference type="GO" id="GO:0005829">
    <property type="term" value="C:cytosol"/>
    <property type="evidence" value="ECO:0007669"/>
    <property type="project" value="TreeGrafter"/>
</dbReference>
<reference evidence="10" key="1">
    <citation type="submission" date="2022-07" db="EMBL/GenBank/DDBJ databases">
        <title>Phylogenomic reconstructions and comparative analyses of Kickxellomycotina fungi.</title>
        <authorList>
            <person name="Reynolds N.K."/>
            <person name="Stajich J.E."/>
            <person name="Barry K."/>
            <person name="Grigoriev I.V."/>
            <person name="Crous P."/>
            <person name="Smith M.E."/>
        </authorList>
    </citation>
    <scope>NUCLEOTIDE SEQUENCE</scope>
    <source>
        <strain evidence="10">NBRC 100468</strain>
    </source>
</reference>
<dbReference type="GO" id="GO:0016579">
    <property type="term" value="P:protein deubiquitination"/>
    <property type="evidence" value="ECO:0007669"/>
    <property type="project" value="InterPro"/>
</dbReference>
<keyword evidence="3 7" id="KW-0645">Protease</keyword>
<feature type="region of interest" description="Disordered" evidence="8">
    <location>
        <begin position="416"/>
        <end position="453"/>
    </location>
</feature>
<dbReference type="PROSITE" id="PS00973">
    <property type="entry name" value="USP_2"/>
    <property type="match status" value="1"/>
</dbReference>
<dbReference type="GO" id="GO:0006508">
    <property type="term" value="P:proteolysis"/>
    <property type="evidence" value="ECO:0007669"/>
    <property type="project" value="UniProtKB-KW"/>
</dbReference>